<protein>
    <recommendedName>
        <fullName evidence="4">non-specific serine/threonine protein kinase</fullName>
        <ecNumber evidence="4">2.7.11.1</ecNumber>
    </recommendedName>
</protein>
<evidence type="ECO:0000256" key="15">
    <source>
        <dbReference type="ARBA" id="ARBA00022840"/>
    </source>
</evidence>
<keyword evidence="13 22" id="KW-0547">Nucleotide-binding</keyword>
<dbReference type="SMART" id="SM00220">
    <property type="entry name" value="S_TKc"/>
    <property type="match status" value="1"/>
</dbReference>
<dbReference type="PANTHER" id="PTHR27008:SF577">
    <property type="entry name" value="PROTEIN KINASE DOMAIN-CONTAINING PROTEIN"/>
    <property type="match status" value="1"/>
</dbReference>
<keyword evidence="12" id="KW-0677">Repeat</keyword>
<evidence type="ECO:0000256" key="9">
    <source>
        <dbReference type="ARBA" id="ARBA00022679"/>
    </source>
</evidence>
<dbReference type="PANTHER" id="PTHR27008">
    <property type="entry name" value="OS04G0122200 PROTEIN"/>
    <property type="match status" value="1"/>
</dbReference>
<dbReference type="FunFam" id="3.30.200.20:FF:000432">
    <property type="entry name" value="LRR receptor-like serine/threonine-protein kinase EFR"/>
    <property type="match status" value="1"/>
</dbReference>
<evidence type="ECO:0000256" key="10">
    <source>
        <dbReference type="ARBA" id="ARBA00022692"/>
    </source>
</evidence>
<dbReference type="PROSITE" id="PS50011">
    <property type="entry name" value="PROTEIN_KINASE_DOM"/>
    <property type="match status" value="1"/>
</dbReference>
<dbReference type="InterPro" id="IPR008271">
    <property type="entry name" value="Ser/Thr_kinase_AS"/>
</dbReference>
<evidence type="ECO:0000256" key="11">
    <source>
        <dbReference type="ARBA" id="ARBA00022729"/>
    </source>
</evidence>
<keyword evidence="11" id="KW-0732">Signal</keyword>
<keyword evidence="7" id="KW-0597">Phosphoprotein</keyword>
<comment type="caution">
    <text evidence="25">The sequence shown here is derived from an EMBL/GenBank/DDBJ whole genome shotgun (WGS) entry which is preliminary data.</text>
</comment>
<evidence type="ECO:0000256" key="6">
    <source>
        <dbReference type="ARBA" id="ARBA00022527"/>
    </source>
</evidence>
<evidence type="ECO:0000256" key="22">
    <source>
        <dbReference type="PROSITE-ProRule" id="PRU10141"/>
    </source>
</evidence>
<evidence type="ECO:0000256" key="2">
    <source>
        <dbReference type="ARBA" id="ARBA00004479"/>
    </source>
</evidence>
<organism evidence="25 26">
    <name type="scientific">Pyrus ussuriensis x Pyrus communis</name>
    <dbReference type="NCBI Taxonomy" id="2448454"/>
    <lineage>
        <taxon>Eukaryota</taxon>
        <taxon>Viridiplantae</taxon>
        <taxon>Streptophyta</taxon>
        <taxon>Embryophyta</taxon>
        <taxon>Tracheophyta</taxon>
        <taxon>Spermatophyta</taxon>
        <taxon>Magnoliopsida</taxon>
        <taxon>eudicotyledons</taxon>
        <taxon>Gunneridae</taxon>
        <taxon>Pentapetalae</taxon>
        <taxon>rosids</taxon>
        <taxon>fabids</taxon>
        <taxon>Rosales</taxon>
        <taxon>Rosaceae</taxon>
        <taxon>Amygdaloideae</taxon>
        <taxon>Maleae</taxon>
        <taxon>Pyrus</taxon>
    </lineage>
</organism>
<comment type="similarity">
    <text evidence="3">Belongs to the protein kinase superfamily. Ser/Thr protein kinase family.</text>
</comment>
<keyword evidence="10 23" id="KW-0812">Transmembrane</keyword>
<evidence type="ECO:0000256" key="8">
    <source>
        <dbReference type="ARBA" id="ARBA00022614"/>
    </source>
</evidence>
<dbReference type="AlphaFoldDB" id="A0A5N5F4N6"/>
<feature type="binding site" evidence="22">
    <location>
        <position position="738"/>
    </location>
    <ligand>
        <name>ATP</name>
        <dbReference type="ChEBI" id="CHEBI:30616"/>
    </ligand>
</feature>
<comment type="catalytic activity">
    <reaction evidence="21">
        <text>L-seryl-[protein] + ATP = O-phospho-L-seryl-[protein] + ADP + H(+)</text>
        <dbReference type="Rhea" id="RHEA:17989"/>
        <dbReference type="Rhea" id="RHEA-COMP:9863"/>
        <dbReference type="Rhea" id="RHEA-COMP:11604"/>
        <dbReference type="ChEBI" id="CHEBI:15378"/>
        <dbReference type="ChEBI" id="CHEBI:29999"/>
        <dbReference type="ChEBI" id="CHEBI:30616"/>
        <dbReference type="ChEBI" id="CHEBI:83421"/>
        <dbReference type="ChEBI" id="CHEBI:456216"/>
        <dbReference type="EC" id="2.7.11.1"/>
    </reaction>
</comment>
<evidence type="ECO:0000256" key="3">
    <source>
        <dbReference type="ARBA" id="ARBA00008684"/>
    </source>
</evidence>
<proteinExistence type="inferred from homology"/>
<evidence type="ECO:0000256" key="5">
    <source>
        <dbReference type="ARBA" id="ARBA00022475"/>
    </source>
</evidence>
<name>A0A5N5F4N6_9ROSA</name>
<comment type="subcellular location">
    <subcellularLocation>
        <location evidence="1">Cell membrane</location>
        <topology evidence="1">Single-pass membrane protein</topology>
    </subcellularLocation>
    <subcellularLocation>
        <location evidence="2">Membrane</location>
        <topology evidence="2">Single-pass type I membrane protein</topology>
    </subcellularLocation>
</comment>
<evidence type="ECO:0000256" key="17">
    <source>
        <dbReference type="ARBA" id="ARBA00023136"/>
    </source>
</evidence>
<keyword evidence="14 25" id="KW-0418">Kinase</keyword>
<dbReference type="Proteomes" id="UP000327157">
    <property type="component" value="Chromosome 1"/>
</dbReference>
<dbReference type="SMART" id="SM00369">
    <property type="entry name" value="LRR_TYP"/>
    <property type="match status" value="5"/>
</dbReference>
<evidence type="ECO:0000313" key="26">
    <source>
        <dbReference type="Proteomes" id="UP000327157"/>
    </source>
</evidence>
<evidence type="ECO:0000256" key="7">
    <source>
        <dbReference type="ARBA" id="ARBA00022553"/>
    </source>
</evidence>
<dbReference type="EMBL" id="SMOL01000768">
    <property type="protein sequence ID" value="KAB2597956.1"/>
    <property type="molecule type" value="Genomic_DNA"/>
</dbReference>
<dbReference type="InterPro" id="IPR001245">
    <property type="entry name" value="Ser-Thr/Tyr_kinase_cat_dom"/>
</dbReference>
<keyword evidence="26" id="KW-1185">Reference proteome</keyword>
<dbReference type="InterPro" id="IPR000719">
    <property type="entry name" value="Prot_kinase_dom"/>
</dbReference>
<evidence type="ECO:0000256" key="18">
    <source>
        <dbReference type="ARBA" id="ARBA00023170"/>
    </source>
</evidence>
<dbReference type="PROSITE" id="PS00108">
    <property type="entry name" value="PROTEIN_KINASE_ST"/>
    <property type="match status" value="1"/>
</dbReference>
<dbReference type="OrthoDB" id="676979at2759"/>
<dbReference type="InterPro" id="IPR001611">
    <property type="entry name" value="Leu-rich_rpt"/>
</dbReference>
<dbReference type="FunFam" id="1.10.510.10:FF:000358">
    <property type="entry name" value="Putative leucine-rich repeat receptor-like serine/threonine-protein kinase"/>
    <property type="match status" value="1"/>
</dbReference>
<keyword evidence="6" id="KW-0723">Serine/threonine-protein kinase</keyword>
<accession>A0A5N5F4N6</accession>
<dbReference type="InterPro" id="IPR003591">
    <property type="entry name" value="Leu-rich_rpt_typical-subtyp"/>
</dbReference>
<dbReference type="SUPFAM" id="SSF56112">
    <property type="entry name" value="Protein kinase-like (PK-like)"/>
    <property type="match status" value="1"/>
</dbReference>
<feature type="domain" description="Protein kinase" evidence="24">
    <location>
        <begin position="709"/>
        <end position="981"/>
    </location>
</feature>
<dbReference type="GO" id="GO:0004674">
    <property type="term" value="F:protein serine/threonine kinase activity"/>
    <property type="evidence" value="ECO:0007669"/>
    <property type="project" value="UniProtKB-KW"/>
</dbReference>
<dbReference type="Pfam" id="PF07714">
    <property type="entry name" value="PK_Tyr_Ser-Thr"/>
    <property type="match status" value="1"/>
</dbReference>
<sequence length="1031" mass="112862">MGNYKFISPLLFFSYLCMHAFILNSCLSLALAGSNETDKLALLEFKARITIDPFGVMSSWNETIHFCQWHGVTCGRRHKRITMLTLRSLKLGGSISPHVGNLSFLRVFNLKNNSFSHEIPPEIGRLHRLQLLGLQNNSLSGEIPANLSGCSELNYIHIGGNLLEGSIPKELGTLSKLKHFDIEYNHHTGSIPYSFSNISSLEAFVATTNNLGGIIPDIFGRLTNFYFLALDGNYLFGTIPPSIFNVSSLETFAVGSNNLQGTFPSNLGISCPRLQFFAIEDNQFSGTIHVSISNASNLITLQIGENQLHGEVPSLKNLHKLGRFISNLNDLGSGGTGDDLSFLCDLTNATGLQCLQIDSNNFGGTLPQCLANLSSSLLFFTADDNSMFGTIPNAMENLHNLEAISLSDNQFSGLIPPAIGRLSKLYEVYMRNNSLSGNVPSSFGNLSQLTHLHLDHNNLQGTIPSTLAECPHLMNLTLGGNNFTGIISSELIRSSSSYVHLDLSRNHLTGFLPMEVGQLINLEHFDVSGNLLSGEIPPSLGSCKTIQYLDLQENFFQGTIPSNLSSLRGIETLSLAHNNLSGTIPKFLENFTFLQSLNLSYNNLEGAVPIEGVFRNANATSVQGNTKLCGGIPEFQLPKCEFRHSSKRGLSLTLKLVISLLCGLSGALFSFAILYLCCFRGKKKEDPSSDSEKFPKVSYQSLLKATDGFSSANLIGMGSFGSVYKGLLDQGETTIAIKVLNLARHGASKSFIAECDALKNIRHRNLVKVLSACSGFDYRGSDFKALIYEFMVNGSLEEWLHPAQTSIDTDQRPRSLTLSQRLNIAIDVAMALDYLHHLCRVPIVHCDLKPSNVLLDNDMIGHVGDFGLARFLPRTLEDGFGNQSSSIGVKGTIGYTPPEYGMGHEVWPQGDVYSYGILLLEMFTGKRPTGDMFQGSSNLHNFVKVALPEQVLDIVDPILIQEKGEGEMSENQHLTEASTTIRMKFEESLISVLGVGVACSADMPGERSNIIDAMAEMCRIRNKLRADKMLD</sequence>
<evidence type="ECO:0000313" key="25">
    <source>
        <dbReference type="EMBL" id="KAB2597956.1"/>
    </source>
</evidence>
<dbReference type="InterPro" id="IPR013210">
    <property type="entry name" value="LRR_N_plant-typ"/>
</dbReference>
<feature type="transmembrane region" description="Helical" evidence="23">
    <location>
        <begin position="12"/>
        <end position="32"/>
    </location>
</feature>
<dbReference type="GO" id="GO:0005886">
    <property type="term" value="C:plasma membrane"/>
    <property type="evidence" value="ECO:0007669"/>
    <property type="project" value="UniProtKB-SubCell"/>
</dbReference>
<dbReference type="SUPFAM" id="SSF52058">
    <property type="entry name" value="L domain-like"/>
    <property type="match status" value="3"/>
</dbReference>
<dbReference type="FunFam" id="3.80.10.10:FF:000288">
    <property type="entry name" value="LRR receptor-like serine/threonine-protein kinase EFR"/>
    <property type="match status" value="1"/>
</dbReference>
<evidence type="ECO:0000259" key="24">
    <source>
        <dbReference type="PROSITE" id="PS50011"/>
    </source>
</evidence>
<dbReference type="Gene3D" id="3.30.200.20">
    <property type="entry name" value="Phosphorylase Kinase, domain 1"/>
    <property type="match status" value="1"/>
</dbReference>
<feature type="transmembrane region" description="Helical" evidence="23">
    <location>
        <begin position="652"/>
        <end position="676"/>
    </location>
</feature>
<dbReference type="Pfam" id="PF08263">
    <property type="entry name" value="LRRNT_2"/>
    <property type="match status" value="1"/>
</dbReference>
<keyword evidence="5" id="KW-1003">Cell membrane</keyword>
<reference evidence="25 26" key="1">
    <citation type="submission" date="2019-09" db="EMBL/GenBank/DDBJ databases">
        <authorList>
            <person name="Ou C."/>
        </authorList>
    </citation>
    <scope>NUCLEOTIDE SEQUENCE [LARGE SCALE GENOMIC DNA]</scope>
    <source>
        <strain evidence="25">S2</strain>
        <tissue evidence="25">Leaf</tissue>
    </source>
</reference>
<dbReference type="Gene3D" id="1.10.510.10">
    <property type="entry name" value="Transferase(Phosphotransferase) domain 1"/>
    <property type="match status" value="1"/>
</dbReference>
<dbReference type="FunFam" id="3.80.10.10:FF:000095">
    <property type="entry name" value="LRR receptor-like serine/threonine-protein kinase GSO1"/>
    <property type="match status" value="1"/>
</dbReference>
<dbReference type="InterPro" id="IPR017441">
    <property type="entry name" value="Protein_kinase_ATP_BS"/>
</dbReference>
<dbReference type="PROSITE" id="PS00107">
    <property type="entry name" value="PROTEIN_KINASE_ATP"/>
    <property type="match status" value="1"/>
</dbReference>
<dbReference type="Pfam" id="PF00560">
    <property type="entry name" value="LRR_1"/>
    <property type="match status" value="7"/>
</dbReference>
<evidence type="ECO:0000256" key="23">
    <source>
        <dbReference type="SAM" id="Phobius"/>
    </source>
</evidence>
<evidence type="ECO:0000256" key="12">
    <source>
        <dbReference type="ARBA" id="ARBA00022737"/>
    </source>
</evidence>
<keyword evidence="9" id="KW-0808">Transferase</keyword>
<keyword evidence="16 23" id="KW-1133">Transmembrane helix</keyword>
<keyword evidence="15 22" id="KW-0067">ATP-binding</keyword>
<evidence type="ECO:0000256" key="4">
    <source>
        <dbReference type="ARBA" id="ARBA00012513"/>
    </source>
</evidence>
<dbReference type="EC" id="2.7.11.1" evidence="4"/>
<keyword evidence="8" id="KW-0433">Leucine-rich repeat</keyword>
<evidence type="ECO:0000256" key="16">
    <source>
        <dbReference type="ARBA" id="ARBA00022989"/>
    </source>
</evidence>
<evidence type="ECO:0000256" key="20">
    <source>
        <dbReference type="ARBA" id="ARBA00047899"/>
    </source>
</evidence>
<keyword evidence="19" id="KW-0325">Glycoprotein</keyword>
<evidence type="ECO:0000256" key="14">
    <source>
        <dbReference type="ARBA" id="ARBA00022777"/>
    </source>
</evidence>
<dbReference type="GO" id="GO:0005524">
    <property type="term" value="F:ATP binding"/>
    <property type="evidence" value="ECO:0007669"/>
    <property type="project" value="UniProtKB-UniRule"/>
</dbReference>
<evidence type="ECO:0000256" key="21">
    <source>
        <dbReference type="ARBA" id="ARBA00048679"/>
    </source>
</evidence>
<evidence type="ECO:0000256" key="1">
    <source>
        <dbReference type="ARBA" id="ARBA00004162"/>
    </source>
</evidence>
<dbReference type="Pfam" id="PF13855">
    <property type="entry name" value="LRR_8"/>
    <property type="match status" value="1"/>
</dbReference>
<dbReference type="Gene3D" id="3.80.10.10">
    <property type="entry name" value="Ribonuclease Inhibitor"/>
    <property type="match status" value="3"/>
</dbReference>
<evidence type="ECO:0000256" key="13">
    <source>
        <dbReference type="ARBA" id="ARBA00022741"/>
    </source>
</evidence>
<reference evidence="26" key="2">
    <citation type="submission" date="2019-10" db="EMBL/GenBank/DDBJ databases">
        <title>A de novo genome assembly of a pear dwarfing rootstock.</title>
        <authorList>
            <person name="Wang F."/>
            <person name="Wang J."/>
            <person name="Li S."/>
            <person name="Zhang Y."/>
            <person name="Fang M."/>
            <person name="Ma L."/>
            <person name="Zhao Y."/>
            <person name="Jiang S."/>
        </authorList>
    </citation>
    <scope>NUCLEOTIDE SEQUENCE [LARGE SCALE GENOMIC DNA]</scope>
</reference>
<dbReference type="InterPro" id="IPR011009">
    <property type="entry name" value="Kinase-like_dom_sf"/>
</dbReference>
<keyword evidence="17 23" id="KW-0472">Membrane</keyword>
<keyword evidence="18 25" id="KW-0675">Receptor</keyword>
<gene>
    <name evidence="25" type="ORF">D8674_000876</name>
</gene>
<dbReference type="InterPro" id="IPR051809">
    <property type="entry name" value="Plant_receptor-like_S/T_kinase"/>
</dbReference>
<evidence type="ECO:0000256" key="19">
    <source>
        <dbReference type="ARBA" id="ARBA00023180"/>
    </source>
</evidence>
<comment type="catalytic activity">
    <reaction evidence="20">
        <text>L-threonyl-[protein] + ATP = O-phospho-L-threonyl-[protein] + ADP + H(+)</text>
        <dbReference type="Rhea" id="RHEA:46608"/>
        <dbReference type="Rhea" id="RHEA-COMP:11060"/>
        <dbReference type="Rhea" id="RHEA-COMP:11605"/>
        <dbReference type="ChEBI" id="CHEBI:15378"/>
        <dbReference type="ChEBI" id="CHEBI:30013"/>
        <dbReference type="ChEBI" id="CHEBI:30616"/>
        <dbReference type="ChEBI" id="CHEBI:61977"/>
        <dbReference type="ChEBI" id="CHEBI:456216"/>
        <dbReference type="EC" id="2.7.11.1"/>
    </reaction>
</comment>
<dbReference type="InterPro" id="IPR032675">
    <property type="entry name" value="LRR_dom_sf"/>
</dbReference>
<reference evidence="25 26" key="3">
    <citation type="submission" date="2019-11" db="EMBL/GenBank/DDBJ databases">
        <title>A de novo genome assembly of a pear dwarfing rootstock.</title>
        <authorList>
            <person name="Wang F."/>
            <person name="Wang J."/>
            <person name="Li S."/>
            <person name="Zhang Y."/>
            <person name="Fang M."/>
            <person name="Ma L."/>
            <person name="Zhao Y."/>
            <person name="Jiang S."/>
        </authorList>
    </citation>
    <scope>NUCLEOTIDE SEQUENCE [LARGE SCALE GENOMIC DNA]</scope>
    <source>
        <strain evidence="25">S2</strain>
        <tissue evidence="25">Leaf</tissue>
    </source>
</reference>